<dbReference type="GO" id="GO:0003677">
    <property type="term" value="F:DNA binding"/>
    <property type="evidence" value="ECO:0007669"/>
    <property type="project" value="UniProtKB-KW"/>
</dbReference>
<dbReference type="Proteomes" id="UP000887568">
    <property type="component" value="Unplaced"/>
</dbReference>
<dbReference type="InterPro" id="IPR013087">
    <property type="entry name" value="Znf_C2H2_type"/>
</dbReference>
<feature type="compositionally biased region" description="Basic residues" evidence="9">
    <location>
        <begin position="190"/>
        <end position="217"/>
    </location>
</feature>
<proteinExistence type="predicted"/>
<feature type="domain" description="C2H2-type" evidence="10">
    <location>
        <begin position="346"/>
        <end position="373"/>
    </location>
</feature>
<evidence type="ECO:0000256" key="1">
    <source>
        <dbReference type="ARBA" id="ARBA00004123"/>
    </source>
</evidence>
<evidence type="ECO:0000256" key="4">
    <source>
        <dbReference type="ARBA" id="ARBA00022771"/>
    </source>
</evidence>
<dbReference type="PROSITE" id="PS00028">
    <property type="entry name" value="ZINC_FINGER_C2H2_1"/>
    <property type="match status" value="6"/>
</dbReference>
<dbReference type="OrthoDB" id="8117402at2759"/>
<evidence type="ECO:0000256" key="2">
    <source>
        <dbReference type="ARBA" id="ARBA00022723"/>
    </source>
</evidence>
<comment type="subcellular location">
    <subcellularLocation>
        <location evidence="1">Nucleus</location>
    </subcellularLocation>
</comment>
<feature type="domain" description="C2H2-type" evidence="10">
    <location>
        <begin position="435"/>
        <end position="463"/>
    </location>
</feature>
<name>A0A914B595_PATMI</name>
<feature type="region of interest" description="Disordered" evidence="9">
    <location>
        <begin position="146"/>
        <end position="167"/>
    </location>
</feature>
<dbReference type="Pfam" id="PF00096">
    <property type="entry name" value="zf-C2H2"/>
    <property type="match status" value="2"/>
</dbReference>
<feature type="domain" description="C2H2-type" evidence="10">
    <location>
        <begin position="318"/>
        <end position="345"/>
    </location>
</feature>
<dbReference type="PROSITE" id="PS50157">
    <property type="entry name" value="ZINC_FINGER_C2H2_2"/>
    <property type="match status" value="5"/>
</dbReference>
<dbReference type="AlphaFoldDB" id="A0A914B595"/>
<dbReference type="RefSeq" id="XP_038071415.1">
    <property type="nucleotide sequence ID" value="XM_038215487.1"/>
</dbReference>
<dbReference type="SUPFAM" id="SSF57667">
    <property type="entry name" value="beta-beta-alpha zinc fingers"/>
    <property type="match status" value="3"/>
</dbReference>
<dbReference type="OMA" id="SMTPRHE"/>
<protein>
    <recommendedName>
        <fullName evidence="10">C2H2-type domain-containing protein</fullName>
    </recommendedName>
</protein>
<evidence type="ECO:0000256" key="5">
    <source>
        <dbReference type="ARBA" id="ARBA00022833"/>
    </source>
</evidence>
<evidence type="ECO:0000256" key="3">
    <source>
        <dbReference type="ARBA" id="ARBA00022737"/>
    </source>
</evidence>
<organism evidence="11 12">
    <name type="scientific">Patiria miniata</name>
    <name type="common">Bat star</name>
    <name type="synonym">Asterina miniata</name>
    <dbReference type="NCBI Taxonomy" id="46514"/>
    <lineage>
        <taxon>Eukaryota</taxon>
        <taxon>Metazoa</taxon>
        <taxon>Echinodermata</taxon>
        <taxon>Eleutherozoa</taxon>
        <taxon>Asterozoa</taxon>
        <taxon>Asteroidea</taxon>
        <taxon>Valvatacea</taxon>
        <taxon>Valvatida</taxon>
        <taxon>Asterinidae</taxon>
        <taxon>Patiria</taxon>
    </lineage>
</organism>
<dbReference type="InterPro" id="IPR036236">
    <property type="entry name" value="Znf_C2H2_sf"/>
</dbReference>
<feature type="domain" description="C2H2-type" evidence="10">
    <location>
        <begin position="290"/>
        <end position="317"/>
    </location>
</feature>
<dbReference type="FunFam" id="3.30.160.60:FF:000624">
    <property type="entry name" value="zinc finger protein 697"/>
    <property type="match status" value="1"/>
</dbReference>
<dbReference type="PANTHER" id="PTHR24394">
    <property type="entry name" value="ZINC FINGER PROTEIN"/>
    <property type="match status" value="1"/>
</dbReference>
<dbReference type="Gene3D" id="3.30.160.60">
    <property type="entry name" value="Classic Zinc Finger"/>
    <property type="match status" value="5"/>
</dbReference>
<dbReference type="RefSeq" id="XP_038071416.1">
    <property type="nucleotide sequence ID" value="XM_038215488.1"/>
</dbReference>
<keyword evidence="4 8" id="KW-0863">Zinc-finger</keyword>
<evidence type="ECO:0000256" key="8">
    <source>
        <dbReference type="PROSITE-ProRule" id="PRU00042"/>
    </source>
</evidence>
<dbReference type="PANTHER" id="PTHR24394:SF29">
    <property type="entry name" value="MYONEURIN"/>
    <property type="match status" value="1"/>
</dbReference>
<keyword evidence="3" id="KW-0677">Repeat</keyword>
<accession>A0A914B595</accession>
<feature type="region of interest" description="Disordered" evidence="9">
    <location>
        <begin position="185"/>
        <end position="217"/>
    </location>
</feature>
<dbReference type="GO" id="GO:0005634">
    <property type="term" value="C:nucleus"/>
    <property type="evidence" value="ECO:0007669"/>
    <property type="project" value="UniProtKB-SubCell"/>
</dbReference>
<evidence type="ECO:0000259" key="10">
    <source>
        <dbReference type="PROSITE" id="PS50157"/>
    </source>
</evidence>
<keyword evidence="5" id="KW-0862">Zinc</keyword>
<evidence type="ECO:0000256" key="9">
    <source>
        <dbReference type="SAM" id="MobiDB-lite"/>
    </source>
</evidence>
<evidence type="ECO:0000256" key="6">
    <source>
        <dbReference type="ARBA" id="ARBA00023125"/>
    </source>
</evidence>
<dbReference type="FunFam" id="3.30.160.60:FF:000204">
    <property type="entry name" value="Zinc finger protein 331"/>
    <property type="match status" value="1"/>
</dbReference>
<dbReference type="GO" id="GO:0000981">
    <property type="term" value="F:DNA-binding transcription factor activity, RNA polymerase II-specific"/>
    <property type="evidence" value="ECO:0007669"/>
    <property type="project" value="TreeGrafter"/>
</dbReference>
<sequence length="517" mass="56968">MSLMTSASTVMNMEMHTPTGMSSATPIAVSADGLSGTSDGHVLVFPDDYTNSNIIPTPNGIPMTSPHDLLGTIGLPALSQADITQGTSVLSGSAEQSGNFVQKSTASVGVQVNLCCCAHRGCNPEDINSVAQVDNIDILNNDVHFQENPEHGLSNDGEANAGKTDQDKDLLAIATPKLLLKHSCKDMKRKDKKRRKADKPSACRKPKQQKVLTRRSTKSTLERRYLCEGCGIRFVHKATYDRHLQELRGKAAENKCSHCSATFTYLCKLKQHIAAKHPDLISAPARERPVICHICGIQLQTSISMTKHMRIHDGDKPFLCKYCPKAFRWHTGLEYHERIHTGERPFKCPNCPKGFTNPSDMARHQTVHTGKKPHLCHQCGKGFTQSGTLNAHIKSKHSQLTNSLNPNLASNLSIMNTPCTEPITIPTNLKQPDIHVCHFCGKNFPQDHMLDAHIRKSHQQPLPNMTLEAGLRCGTLEEMKLQLATCSALNQNQVFNMSSCVPTEREIAEVVVNMLAQ</sequence>
<keyword evidence="7" id="KW-0539">Nucleus</keyword>
<dbReference type="GO" id="GO:0008270">
    <property type="term" value="F:zinc ion binding"/>
    <property type="evidence" value="ECO:0007669"/>
    <property type="project" value="UniProtKB-KW"/>
</dbReference>
<evidence type="ECO:0000313" key="12">
    <source>
        <dbReference type="Proteomes" id="UP000887568"/>
    </source>
</evidence>
<feature type="domain" description="C2H2-type" evidence="10">
    <location>
        <begin position="374"/>
        <end position="402"/>
    </location>
</feature>
<keyword evidence="6" id="KW-0238">DNA-binding</keyword>
<dbReference type="GeneID" id="119740242"/>
<dbReference type="EnsemblMetazoa" id="XM_038215487.1">
    <property type="protein sequence ID" value="XP_038071415.1"/>
    <property type="gene ID" value="LOC119740242"/>
</dbReference>
<evidence type="ECO:0000256" key="7">
    <source>
        <dbReference type="ARBA" id="ARBA00023242"/>
    </source>
</evidence>
<evidence type="ECO:0000313" key="11">
    <source>
        <dbReference type="EnsemblMetazoa" id="XP_038071416.1"/>
    </source>
</evidence>
<keyword evidence="12" id="KW-1185">Reference proteome</keyword>
<reference evidence="11" key="1">
    <citation type="submission" date="2022-11" db="UniProtKB">
        <authorList>
            <consortium name="EnsemblMetazoa"/>
        </authorList>
    </citation>
    <scope>IDENTIFICATION</scope>
</reference>
<dbReference type="EnsemblMetazoa" id="XM_038215488.1">
    <property type="protein sequence ID" value="XP_038071416.1"/>
    <property type="gene ID" value="LOC119740242"/>
</dbReference>
<keyword evidence="2" id="KW-0479">Metal-binding</keyword>
<dbReference type="FunFam" id="3.30.160.60:FF:002343">
    <property type="entry name" value="Zinc finger protein 33A"/>
    <property type="match status" value="1"/>
</dbReference>
<dbReference type="SMART" id="SM00355">
    <property type="entry name" value="ZnF_C2H2"/>
    <property type="match status" value="7"/>
</dbReference>